<accession>A0A855F6Y6</accession>
<dbReference type="GO" id="GO:0006310">
    <property type="term" value="P:DNA recombination"/>
    <property type="evidence" value="ECO:0007669"/>
    <property type="project" value="UniProtKB-KW"/>
</dbReference>
<dbReference type="PROSITE" id="PS51900">
    <property type="entry name" value="CB"/>
    <property type="match status" value="1"/>
</dbReference>
<comment type="caution">
    <text evidence="7">The sequence shown here is derived from an EMBL/GenBank/DDBJ whole genome shotgun (WGS) entry which is preliminary data.</text>
</comment>
<dbReference type="InterPro" id="IPR050090">
    <property type="entry name" value="Tyrosine_recombinase_XerCD"/>
</dbReference>
<gene>
    <name evidence="7" type="ORF">CFY86_10135</name>
</gene>
<evidence type="ECO:0000313" key="7">
    <source>
        <dbReference type="EMBL" id="PIK84392.1"/>
    </source>
</evidence>
<dbReference type="GO" id="GO:0003677">
    <property type="term" value="F:DNA binding"/>
    <property type="evidence" value="ECO:0007669"/>
    <property type="project" value="UniProtKB-UniRule"/>
</dbReference>
<keyword evidence="3" id="KW-0233">DNA recombination</keyword>
<feature type="domain" description="Tyr recombinase" evidence="5">
    <location>
        <begin position="160"/>
        <end position="317"/>
    </location>
</feature>
<dbReference type="Pfam" id="PF24624">
    <property type="entry name" value="Int_N"/>
    <property type="match status" value="1"/>
</dbReference>
<evidence type="ECO:0000256" key="3">
    <source>
        <dbReference type="ARBA" id="ARBA00023172"/>
    </source>
</evidence>
<dbReference type="InterPro" id="IPR011010">
    <property type="entry name" value="DNA_brk_join_enz"/>
</dbReference>
<evidence type="ECO:0000256" key="2">
    <source>
        <dbReference type="ARBA" id="ARBA00023125"/>
    </source>
</evidence>
<dbReference type="RefSeq" id="WP_099843210.1">
    <property type="nucleotide sequence ID" value="NZ_NKYI01000017.1"/>
</dbReference>
<keyword evidence="1" id="KW-0229">DNA integration</keyword>
<evidence type="ECO:0000259" key="5">
    <source>
        <dbReference type="PROSITE" id="PS51898"/>
    </source>
</evidence>
<evidence type="ECO:0000256" key="1">
    <source>
        <dbReference type="ARBA" id="ARBA00022908"/>
    </source>
</evidence>
<dbReference type="Pfam" id="PF00589">
    <property type="entry name" value="Phage_integrase"/>
    <property type="match status" value="1"/>
</dbReference>
<reference evidence="7 8" key="1">
    <citation type="submission" date="2017-07" db="EMBL/GenBank/DDBJ databases">
        <title>Raoultella ornithinolytica strain HH3 draft genome.</title>
        <authorList>
            <person name="Duceppe M.-O."/>
            <person name="Huang H."/>
            <person name="Phipps-Todd B."/>
        </authorList>
    </citation>
    <scope>NUCLEOTIDE SEQUENCE [LARGE SCALE GENOMIC DNA]</scope>
    <source>
        <strain evidence="7 8">HH3</strain>
    </source>
</reference>
<keyword evidence="2 4" id="KW-0238">DNA-binding</keyword>
<dbReference type="CDD" id="cd00796">
    <property type="entry name" value="INT_Rci_Hp1_C"/>
    <property type="match status" value="1"/>
</dbReference>
<proteinExistence type="predicted"/>
<dbReference type="AlphaFoldDB" id="A0A855F6Y6"/>
<dbReference type="SUPFAM" id="SSF56349">
    <property type="entry name" value="DNA breaking-rejoining enzymes"/>
    <property type="match status" value="1"/>
</dbReference>
<dbReference type="PANTHER" id="PTHR30349">
    <property type="entry name" value="PHAGE INTEGRASE-RELATED"/>
    <property type="match status" value="1"/>
</dbReference>
<evidence type="ECO:0000256" key="4">
    <source>
        <dbReference type="PROSITE-ProRule" id="PRU01248"/>
    </source>
</evidence>
<sequence length="338" mass="38386">MTIKKLDDGRYEVDIRPAGRNGKRIRRRFDKKSEAVAFEKHTQFNHHTKEWLSKPTDKRHLSELIQLWWNLKGKHEEHGRINRNKIETFCRMTNDPCAFQITKALISRYYSARRSQGIKASTINRDLNSTSGMFTALIEAELFSGEHPIRGRKKLKEEVPETGYLTEGEIALLLSKLVGDNKKIAILCLSTGARWGEAARLKAENIIQNRVTFVKTKSNKLRTVPVSAEVAKFIAGGKRGLLFTSASYTDFRQTLREVKPDLPTGQSTHALRHSFATHFMINGGSIITLQRILGHARIEQTMAYAHFAPEYLQDAILLNPLRGGIDAENVHILSTLKQ</sequence>
<dbReference type="Gene3D" id="1.10.443.10">
    <property type="entry name" value="Intergrase catalytic core"/>
    <property type="match status" value="1"/>
</dbReference>
<dbReference type="GO" id="GO:0015074">
    <property type="term" value="P:DNA integration"/>
    <property type="evidence" value="ECO:0007669"/>
    <property type="project" value="UniProtKB-KW"/>
</dbReference>
<evidence type="ECO:0000313" key="8">
    <source>
        <dbReference type="Proteomes" id="UP000229713"/>
    </source>
</evidence>
<protein>
    <submittedName>
        <fullName evidence="7">Integrase</fullName>
    </submittedName>
</protein>
<feature type="domain" description="Core-binding (CB)" evidence="6">
    <location>
        <begin position="55"/>
        <end position="138"/>
    </location>
</feature>
<dbReference type="InterPro" id="IPR013762">
    <property type="entry name" value="Integrase-like_cat_sf"/>
</dbReference>
<dbReference type="PANTHER" id="PTHR30349:SF93">
    <property type="entry name" value="FELS-2 PROPHAGE PROTEIN"/>
    <property type="match status" value="1"/>
</dbReference>
<dbReference type="PROSITE" id="PS51898">
    <property type="entry name" value="TYR_RECOMBINASE"/>
    <property type="match status" value="1"/>
</dbReference>
<dbReference type="EMBL" id="NKYI01000017">
    <property type="protein sequence ID" value="PIK84392.1"/>
    <property type="molecule type" value="Genomic_DNA"/>
</dbReference>
<dbReference type="InterPro" id="IPR057084">
    <property type="entry name" value="Int_N"/>
</dbReference>
<dbReference type="InterPro" id="IPR044068">
    <property type="entry name" value="CB"/>
</dbReference>
<evidence type="ECO:0000259" key="6">
    <source>
        <dbReference type="PROSITE" id="PS51900"/>
    </source>
</evidence>
<dbReference type="InterPro" id="IPR002104">
    <property type="entry name" value="Integrase_catalytic"/>
</dbReference>
<dbReference type="Proteomes" id="UP000229713">
    <property type="component" value="Unassembled WGS sequence"/>
</dbReference>
<organism evidence="7 8">
    <name type="scientific">Raoultella ornithinolytica</name>
    <name type="common">Klebsiella ornithinolytica</name>
    <dbReference type="NCBI Taxonomy" id="54291"/>
    <lineage>
        <taxon>Bacteria</taxon>
        <taxon>Pseudomonadati</taxon>
        <taxon>Pseudomonadota</taxon>
        <taxon>Gammaproteobacteria</taxon>
        <taxon>Enterobacterales</taxon>
        <taxon>Enterobacteriaceae</taxon>
        <taxon>Klebsiella/Raoultella group</taxon>
        <taxon>Raoultella</taxon>
    </lineage>
</organism>
<name>A0A855F6Y6_RAOOR</name>